<keyword evidence="2" id="KW-0472">Membrane</keyword>
<protein>
    <recommendedName>
        <fullName evidence="6">Pherophorin domain-containing protein</fullName>
    </recommendedName>
</protein>
<gene>
    <name evidence="4" type="ORF">CEUSTIGMA_g5553.t1</name>
</gene>
<feature type="region of interest" description="Disordered" evidence="1">
    <location>
        <begin position="27"/>
        <end position="54"/>
    </location>
</feature>
<keyword evidence="2" id="KW-0812">Transmembrane</keyword>
<evidence type="ECO:0000313" key="4">
    <source>
        <dbReference type="EMBL" id="GAX78111.1"/>
    </source>
</evidence>
<dbReference type="AlphaFoldDB" id="A0A250X4W6"/>
<keyword evidence="2" id="KW-1133">Transmembrane helix</keyword>
<organism evidence="4 5">
    <name type="scientific">Chlamydomonas eustigma</name>
    <dbReference type="NCBI Taxonomy" id="1157962"/>
    <lineage>
        <taxon>Eukaryota</taxon>
        <taxon>Viridiplantae</taxon>
        <taxon>Chlorophyta</taxon>
        <taxon>core chlorophytes</taxon>
        <taxon>Chlorophyceae</taxon>
        <taxon>CS clade</taxon>
        <taxon>Chlamydomonadales</taxon>
        <taxon>Chlamydomonadaceae</taxon>
        <taxon>Chlamydomonas</taxon>
    </lineage>
</organism>
<keyword evidence="5" id="KW-1185">Reference proteome</keyword>
<comment type="caution">
    <text evidence="4">The sequence shown here is derived from an EMBL/GenBank/DDBJ whole genome shotgun (WGS) entry which is preliminary data.</text>
</comment>
<reference evidence="4 5" key="1">
    <citation type="submission" date="2017-08" db="EMBL/GenBank/DDBJ databases">
        <title>Acidophilic green algal genome provides insights into adaptation to an acidic environment.</title>
        <authorList>
            <person name="Hirooka S."/>
            <person name="Hirose Y."/>
            <person name="Kanesaki Y."/>
            <person name="Higuchi S."/>
            <person name="Fujiwara T."/>
            <person name="Onuma R."/>
            <person name="Era A."/>
            <person name="Ohbayashi R."/>
            <person name="Uzuka A."/>
            <person name="Nozaki H."/>
            <person name="Yoshikawa H."/>
            <person name="Miyagishima S.Y."/>
        </authorList>
    </citation>
    <scope>NUCLEOTIDE SEQUENCE [LARGE SCALE GENOMIC DNA]</scope>
    <source>
        <strain evidence="4 5">NIES-2499</strain>
    </source>
</reference>
<evidence type="ECO:0000256" key="1">
    <source>
        <dbReference type="SAM" id="MobiDB-lite"/>
    </source>
</evidence>
<feature type="transmembrane region" description="Helical" evidence="2">
    <location>
        <begin position="251"/>
        <end position="271"/>
    </location>
</feature>
<proteinExistence type="predicted"/>
<accession>A0A250X4W6</accession>
<evidence type="ECO:0008006" key="6">
    <source>
        <dbReference type="Google" id="ProtNLM"/>
    </source>
</evidence>
<evidence type="ECO:0000256" key="3">
    <source>
        <dbReference type="SAM" id="SignalP"/>
    </source>
</evidence>
<evidence type="ECO:0000313" key="5">
    <source>
        <dbReference type="Proteomes" id="UP000232323"/>
    </source>
</evidence>
<name>A0A250X4W6_9CHLO</name>
<feature type="signal peptide" evidence="3">
    <location>
        <begin position="1"/>
        <end position="24"/>
    </location>
</feature>
<feature type="chain" id="PRO_5012625873" description="Pherophorin domain-containing protein" evidence="3">
    <location>
        <begin position="25"/>
        <end position="275"/>
    </location>
</feature>
<evidence type="ECO:0000256" key="2">
    <source>
        <dbReference type="SAM" id="Phobius"/>
    </source>
</evidence>
<keyword evidence="3" id="KW-0732">Signal</keyword>
<dbReference type="Proteomes" id="UP000232323">
    <property type="component" value="Unassembled WGS sequence"/>
</dbReference>
<sequence>MRTDYCKSLYFACLFALTSIRAAGLQPTPVGPSPEGYPNPPNPGPPPPLSHPHAPFPPPFPLPKPLPPSNPYPLYPQPELKLQCLNTSSEYVSSSSTIRVYTSVPSASNAFQSCWVIFVEGDVPAVTVTSFGIFSVSATLSGVFLTGVEGYCEDGLTEIVAVAKAELFIRGANVANASCCNYTFCNNASSNPVTITFSSGSNRASPLGLLLAWQNKLLMLASKVSPHVLIRFSNMRGPMGIYSPGDTVTLLFSWHCSLLYCAMYAVSIVLLHSQM</sequence>
<feature type="compositionally biased region" description="Pro residues" evidence="1">
    <location>
        <begin position="29"/>
        <end position="54"/>
    </location>
</feature>
<dbReference type="EMBL" id="BEGY01000029">
    <property type="protein sequence ID" value="GAX78111.1"/>
    <property type="molecule type" value="Genomic_DNA"/>
</dbReference>